<gene>
    <name evidence="2" type="ORF">DMC30DRAFT_387316</name>
</gene>
<proteinExistence type="predicted"/>
<accession>A0A5C5G5Q2</accession>
<evidence type="ECO:0000256" key="1">
    <source>
        <dbReference type="SAM" id="MobiDB-lite"/>
    </source>
</evidence>
<dbReference type="Proteomes" id="UP000311382">
    <property type="component" value="Unassembled WGS sequence"/>
</dbReference>
<reference evidence="2 3" key="1">
    <citation type="submission" date="2019-03" db="EMBL/GenBank/DDBJ databases">
        <title>Rhodosporidium diobovatum UCD-FST 08-225 genome sequencing, assembly, and annotation.</title>
        <authorList>
            <person name="Fakankun I.U."/>
            <person name="Fristensky B."/>
            <person name="Levin D.B."/>
        </authorList>
    </citation>
    <scope>NUCLEOTIDE SEQUENCE [LARGE SCALE GENOMIC DNA]</scope>
    <source>
        <strain evidence="2 3">UCD-FST 08-225</strain>
    </source>
</reference>
<protein>
    <submittedName>
        <fullName evidence="2">Uncharacterized protein</fullName>
    </submittedName>
</protein>
<feature type="region of interest" description="Disordered" evidence="1">
    <location>
        <begin position="1"/>
        <end position="25"/>
    </location>
</feature>
<feature type="region of interest" description="Disordered" evidence="1">
    <location>
        <begin position="186"/>
        <end position="206"/>
    </location>
</feature>
<keyword evidence="3" id="KW-1185">Reference proteome</keyword>
<feature type="compositionally biased region" description="Polar residues" evidence="1">
    <location>
        <begin position="195"/>
        <end position="206"/>
    </location>
</feature>
<dbReference type="EMBL" id="SOZI01000003">
    <property type="protein sequence ID" value="TNY24410.1"/>
    <property type="molecule type" value="Genomic_DNA"/>
</dbReference>
<sequence length="206" mass="21717">MGRVLLTTGGGPRARRRQRGSLGRPASARLSAICRRLFRSAGHAQLSVSSFQTLRASSQRRDRRGCATSSSCVASSSPTPPLTTIASAPRATLSLADFPSVARLLPETTSNPASRRGELCESSLRWAVGLCSRPDPCARVRELISLAAGRTLICAGTRVGPCECRARDVGHSPLHALPLSLSSAEGSLRCDGRASSPSPRSENCHS</sequence>
<name>A0A5C5G5Q2_9BASI</name>
<evidence type="ECO:0000313" key="2">
    <source>
        <dbReference type="EMBL" id="TNY24410.1"/>
    </source>
</evidence>
<evidence type="ECO:0000313" key="3">
    <source>
        <dbReference type="Proteomes" id="UP000311382"/>
    </source>
</evidence>
<dbReference type="AlphaFoldDB" id="A0A5C5G5Q2"/>
<comment type="caution">
    <text evidence="2">The sequence shown here is derived from an EMBL/GenBank/DDBJ whole genome shotgun (WGS) entry which is preliminary data.</text>
</comment>
<organism evidence="2 3">
    <name type="scientific">Rhodotorula diobovata</name>
    <dbReference type="NCBI Taxonomy" id="5288"/>
    <lineage>
        <taxon>Eukaryota</taxon>
        <taxon>Fungi</taxon>
        <taxon>Dikarya</taxon>
        <taxon>Basidiomycota</taxon>
        <taxon>Pucciniomycotina</taxon>
        <taxon>Microbotryomycetes</taxon>
        <taxon>Sporidiobolales</taxon>
        <taxon>Sporidiobolaceae</taxon>
        <taxon>Rhodotorula</taxon>
    </lineage>
</organism>